<sequence length="377" mass="39403">MSTSGLTTTQSGSQETAKLPRPRRVTMQALTLVAHNEVALAERPVPEPGPRDAVVRTTASMMCASDVHNLSGAMAVPVGRVLGHESVGIVSRVGDAVTRVREGERVAVTSVTPCGCCDFCQSGAPQQCGGGVGGYKFTTQQDGSLAEYFVVPDADFNVARIPDELTDEQALYATDSMSTGLAAAEQANIPLGGTVAVFAQGAVGLSVTAGARLLGAGTVITTATRPLNARLSAQFGSDLVINPRHEDAINKIRDVVGQHGVDCAIEALGTHETFEQAVRATKAGGTVVNAGYHGWQATGPLPIPLVSFGFGMGGKTIRAMLCPGGSERLQRLFRLMVNKRIDPTPMTTHRFGFGDAAKAFDLLASRADGIIKPLITY</sequence>
<accession>A0A1H3SYS2</accession>
<evidence type="ECO:0000256" key="5">
    <source>
        <dbReference type="ARBA" id="ARBA00023002"/>
    </source>
</evidence>
<evidence type="ECO:0000313" key="9">
    <source>
        <dbReference type="EMBL" id="SDZ42655.1"/>
    </source>
</evidence>
<evidence type="ECO:0000313" key="10">
    <source>
        <dbReference type="Proteomes" id="UP000199529"/>
    </source>
</evidence>
<dbReference type="EMBL" id="FNOK01000072">
    <property type="protein sequence ID" value="SDZ42655.1"/>
    <property type="molecule type" value="Genomic_DNA"/>
</dbReference>
<evidence type="ECO:0000256" key="7">
    <source>
        <dbReference type="SAM" id="MobiDB-lite"/>
    </source>
</evidence>
<keyword evidence="10" id="KW-1185">Reference proteome</keyword>
<dbReference type="InterPro" id="IPR020843">
    <property type="entry name" value="ER"/>
</dbReference>
<keyword evidence="5" id="KW-0560">Oxidoreductase</keyword>
<evidence type="ECO:0000256" key="1">
    <source>
        <dbReference type="ARBA" id="ARBA00001947"/>
    </source>
</evidence>
<dbReference type="GO" id="GO:0008270">
    <property type="term" value="F:zinc ion binding"/>
    <property type="evidence" value="ECO:0007669"/>
    <property type="project" value="InterPro"/>
</dbReference>
<evidence type="ECO:0000256" key="3">
    <source>
        <dbReference type="ARBA" id="ARBA00022723"/>
    </source>
</evidence>
<dbReference type="SUPFAM" id="SSF50129">
    <property type="entry name" value="GroES-like"/>
    <property type="match status" value="1"/>
</dbReference>
<feature type="domain" description="Enoyl reductase (ER)" evidence="8">
    <location>
        <begin position="34"/>
        <end position="371"/>
    </location>
</feature>
<dbReference type="Pfam" id="PF00107">
    <property type="entry name" value="ADH_zinc_N"/>
    <property type="match status" value="1"/>
</dbReference>
<organism evidence="9 10">
    <name type="scientific">Saccharopolyspora shandongensis</name>
    <dbReference type="NCBI Taxonomy" id="418495"/>
    <lineage>
        <taxon>Bacteria</taxon>
        <taxon>Bacillati</taxon>
        <taxon>Actinomycetota</taxon>
        <taxon>Actinomycetes</taxon>
        <taxon>Pseudonocardiales</taxon>
        <taxon>Pseudonocardiaceae</taxon>
        <taxon>Saccharopolyspora</taxon>
    </lineage>
</organism>
<evidence type="ECO:0000256" key="4">
    <source>
        <dbReference type="ARBA" id="ARBA00022833"/>
    </source>
</evidence>
<dbReference type="Gene3D" id="3.90.180.10">
    <property type="entry name" value="Medium-chain alcohol dehydrogenases, catalytic domain"/>
    <property type="match status" value="1"/>
</dbReference>
<dbReference type="InterPro" id="IPR013154">
    <property type="entry name" value="ADH-like_N"/>
</dbReference>
<dbReference type="InterPro" id="IPR011032">
    <property type="entry name" value="GroES-like_sf"/>
</dbReference>
<feature type="compositionally biased region" description="Low complexity" evidence="7">
    <location>
        <begin position="1"/>
        <end position="14"/>
    </location>
</feature>
<name>A0A1H3SYS2_9PSEU</name>
<dbReference type="STRING" id="418495.SAMN05216215_107218"/>
<evidence type="ECO:0000256" key="2">
    <source>
        <dbReference type="ARBA" id="ARBA00008072"/>
    </source>
</evidence>
<reference evidence="10" key="1">
    <citation type="submission" date="2016-10" db="EMBL/GenBank/DDBJ databases">
        <authorList>
            <person name="Varghese N."/>
            <person name="Submissions S."/>
        </authorList>
    </citation>
    <scope>NUCLEOTIDE SEQUENCE [LARGE SCALE GENOMIC DNA]</scope>
    <source>
        <strain evidence="10">CGMCC 4.3530</strain>
    </source>
</reference>
<gene>
    <name evidence="9" type="ORF">SAMN05216215_107218</name>
</gene>
<keyword evidence="3 6" id="KW-0479">Metal-binding</keyword>
<dbReference type="SMART" id="SM00829">
    <property type="entry name" value="PKS_ER"/>
    <property type="match status" value="1"/>
</dbReference>
<dbReference type="InterPro" id="IPR002328">
    <property type="entry name" value="ADH_Zn_CS"/>
</dbReference>
<feature type="region of interest" description="Disordered" evidence="7">
    <location>
        <begin position="1"/>
        <end position="23"/>
    </location>
</feature>
<dbReference type="Proteomes" id="UP000199529">
    <property type="component" value="Unassembled WGS sequence"/>
</dbReference>
<protein>
    <submittedName>
        <fullName evidence="9">Threonine dehydrogenase</fullName>
    </submittedName>
</protein>
<dbReference type="PANTHER" id="PTHR42813">
    <property type="entry name" value="ZINC-TYPE ALCOHOL DEHYDROGENASE-LIKE"/>
    <property type="match status" value="1"/>
</dbReference>
<comment type="similarity">
    <text evidence="2 6">Belongs to the zinc-containing alcohol dehydrogenase family.</text>
</comment>
<proteinExistence type="inferred from homology"/>
<dbReference type="InterPro" id="IPR036291">
    <property type="entry name" value="NAD(P)-bd_dom_sf"/>
</dbReference>
<evidence type="ECO:0000259" key="8">
    <source>
        <dbReference type="SMART" id="SM00829"/>
    </source>
</evidence>
<dbReference type="InterPro" id="IPR013149">
    <property type="entry name" value="ADH-like_C"/>
</dbReference>
<comment type="cofactor">
    <cofactor evidence="1 6">
        <name>Zn(2+)</name>
        <dbReference type="ChEBI" id="CHEBI:29105"/>
    </cofactor>
</comment>
<dbReference type="PANTHER" id="PTHR42813:SF4">
    <property type="entry name" value="NADP-DEPENDENT ISOPROPANOL DEHYDROGENASE"/>
    <property type="match status" value="1"/>
</dbReference>
<dbReference type="Pfam" id="PF08240">
    <property type="entry name" value="ADH_N"/>
    <property type="match status" value="1"/>
</dbReference>
<keyword evidence="4 6" id="KW-0862">Zinc</keyword>
<dbReference type="GO" id="GO:0016491">
    <property type="term" value="F:oxidoreductase activity"/>
    <property type="evidence" value="ECO:0007669"/>
    <property type="project" value="UniProtKB-KW"/>
</dbReference>
<dbReference type="Gene3D" id="3.40.50.720">
    <property type="entry name" value="NAD(P)-binding Rossmann-like Domain"/>
    <property type="match status" value="1"/>
</dbReference>
<evidence type="ECO:0000256" key="6">
    <source>
        <dbReference type="RuleBase" id="RU361277"/>
    </source>
</evidence>
<dbReference type="AlphaFoldDB" id="A0A1H3SYS2"/>
<dbReference type="PROSITE" id="PS00059">
    <property type="entry name" value="ADH_ZINC"/>
    <property type="match status" value="1"/>
</dbReference>
<dbReference type="SUPFAM" id="SSF51735">
    <property type="entry name" value="NAD(P)-binding Rossmann-fold domains"/>
    <property type="match status" value="1"/>
</dbReference>